<dbReference type="AlphaFoldDB" id="A0A9K3D654"/>
<evidence type="ECO:0000313" key="1">
    <source>
        <dbReference type="EMBL" id="GIQ89327.1"/>
    </source>
</evidence>
<accession>A0A9K3D654</accession>
<sequence>MVMVYRHGLTVEGMRESGWKISGQQEDVTTTGHVHIEDPSIDWSVQTKEQCYASLTYSNGDVYTGYIVDGLPSGFGTLLCDSGDTYKGE</sequence>
<organism evidence="1 2">
    <name type="scientific">Kipferlia bialata</name>
    <dbReference type="NCBI Taxonomy" id="797122"/>
    <lineage>
        <taxon>Eukaryota</taxon>
        <taxon>Metamonada</taxon>
        <taxon>Carpediemonas-like organisms</taxon>
        <taxon>Kipferlia</taxon>
    </lineage>
</organism>
<proteinExistence type="predicted"/>
<keyword evidence="2" id="KW-1185">Reference proteome</keyword>
<evidence type="ECO:0000313" key="2">
    <source>
        <dbReference type="Proteomes" id="UP000265618"/>
    </source>
</evidence>
<comment type="caution">
    <text evidence="1">The sequence shown here is derived from an EMBL/GenBank/DDBJ whole genome shotgun (WGS) entry which is preliminary data.</text>
</comment>
<gene>
    <name evidence="1" type="ORF">KIPB_011763</name>
</gene>
<dbReference type="Proteomes" id="UP000265618">
    <property type="component" value="Unassembled WGS sequence"/>
</dbReference>
<dbReference type="EMBL" id="BDIP01004924">
    <property type="protein sequence ID" value="GIQ89327.1"/>
    <property type="molecule type" value="Genomic_DNA"/>
</dbReference>
<name>A0A9K3D654_9EUKA</name>
<protein>
    <submittedName>
        <fullName evidence="1">Uncharacterized protein</fullName>
    </submittedName>
</protein>
<reference evidence="1 2" key="1">
    <citation type="journal article" date="2018" name="PLoS ONE">
        <title>The draft genome of Kipferlia bialata reveals reductive genome evolution in fornicate parasites.</title>
        <authorList>
            <person name="Tanifuji G."/>
            <person name="Takabayashi S."/>
            <person name="Kume K."/>
            <person name="Takagi M."/>
            <person name="Nakayama T."/>
            <person name="Kamikawa R."/>
            <person name="Inagaki Y."/>
            <person name="Hashimoto T."/>
        </authorList>
    </citation>
    <scope>NUCLEOTIDE SEQUENCE [LARGE SCALE GENOMIC DNA]</scope>
    <source>
        <strain evidence="1">NY0173</strain>
    </source>
</reference>
<feature type="non-terminal residue" evidence="1">
    <location>
        <position position="1"/>
    </location>
</feature>